<keyword evidence="5" id="KW-0545">Nucleotide biosynthesis</keyword>
<dbReference type="VEuPathDB" id="TrichDB:TRFO_10862"/>
<dbReference type="AlphaFoldDB" id="A0A1J4JAP6"/>
<dbReference type="InterPro" id="IPR000836">
    <property type="entry name" value="PRTase_dom"/>
</dbReference>
<evidence type="ECO:0000259" key="10">
    <source>
        <dbReference type="Pfam" id="PF13793"/>
    </source>
</evidence>
<dbReference type="RefSeq" id="XP_068347868.1">
    <property type="nucleotide sequence ID" value="XM_068495710.1"/>
</dbReference>
<comment type="pathway">
    <text evidence="1">Metabolic intermediate biosynthesis; 5-phospho-alpha-D-ribose 1-diphosphate biosynthesis; 5-phospho-alpha-D-ribose 1-diphosphate from D-ribose 5-phosphate (route I): step 1/1.</text>
</comment>
<comment type="catalytic activity">
    <reaction evidence="9">
        <text>D-ribose 5-phosphate + ATP = 5-phospho-alpha-D-ribose 1-diphosphate + AMP + H(+)</text>
        <dbReference type="Rhea" id="RHEA:15609"/>
        <dbReference type="ChEBI" id="CHEBI:15378"/>
        <dbReference type="ChEBI" id="CHEBI:30616"/>
        <dbReference type="ChEBI" id="CHEBI:58017"/>
        <dbReference type="ChEBI" id="CHEBI:78346"/>
        <dbReference type="ChEBI" id="CHEBI:456215"/>
        <dbReference type="EC" id="2.7.6.1"/>
    </reaction>
</comment>
<dbReference type="InterPro" id="IPR029057">
    <property type="entry name" value="PRTase-like"/>
</dbReference>
<keyword evidence="6" id="KW-0547">Nucleotide-binding</keyword>
<proteinExistence type="inferred from homology"/>
<evidence type="ECO:0000256" key="9">
    <source>
        <dbReference type="ARBA" id="ARBA00049535"/>
    </source>
</evidence>
<name>A0A1J4JAP6_9EUKA</name>
<gene>
    <name evidence="11" type="primary">prs</name>
    <name evidence="11" type="ORF">TRFO_10862</name>
</gene>
<dbReference type="GO" id="GO:0016301">
    <property type="term" value="F:kinase activity"/>
    <property type="evidence" value="ECO:0007669"/>
    <property type="project" value="UniProtKB-KW"/>
</dbReference>
<dbReference type="GO" id="GO:0006164">
    <property type="term" value="P:purine nucleotide biosynthetic process"/>
    <property type="evidence" value="ECO:0007669"/>
    <property type="project" value="TreeGrafter"/>
</dbReference>
<protein>
    <recommendedName>
        <fullName evidence="3">ribose-phosphate diphosphokinase</fullName>
        <ecNumber evidence="3">2.7.6.1</ecNumber>
    </recommendedName>
</protein>
<dbReference type="PANTHER" id="PTHR10210:SF32">
    <property type="entry name" value="RIBOSE-PHOSPHATE PYROPHOSPHOKINASE 2"/>
    <property type="match status" value="1"/>
</dbReference>
<dbReference type="GO" id="GO:0000287">
    <property type="term" value="F:magnesium ion binding"/>
    <property type="evidence" value="ECO:0007669"/>
    <property type="project" value="InterPro"/>
</dbReference>
<keyword evidence="4" id="KW-0808">Transferase</keyword>
<evidence type="ECO:0000313" key="11">
    <source>
        <dbReference type="EMBL" id="OHS94731.1"/>
    </source>
</evidence>
<dbReference type="CDD" id="cd06223">
    <property type="entry name" value="PRTases_typeI"/>
    <property type="match status" value="1"/>
</dbReference>
<keyword evidence="12" id="KW-1185">Reference proteome</keyword>
<sequence>MSEVVILEHPNASYLSQDIYQDLQDNGVSINHVDVDRSTFPNGEKYYRIHVDSNFSLLGKTGVYIASLTNDDEILDMYRVGTALVQAGLKRRIFVIPFFAYLSLDRVGLTGEIMTAKCNSMLLGLTGSAGEGNVFVFLDLHITSLLHYFEGPCLRMELYGKNALLRGIADQNWDTSNIIIGSTNLRHANWVNSYAKSLGCQVAFCRDKGNYIGDGSMGVVGDVTGKHVVIFDDMIRSGESAISATKVYLAAGAKRVDLVASHLACFDIMHIEGLIESEIQTIIVTNSHPVTQSEAVRSSPKFVVVDVSNIISQSLYEMLPSPEKPHRASL</sequence>
<evidence type="ECO:0000256" key="6">
    <source>
        <dbReference type="ARBA" id="ARBA00022741"/>
    </source>
</evidence>
<accession>A0A1J4JAP6</accession>
<dbReference type="InterPro" id="IPR005946">
    <property type="entry name" value="Rib-P_diPkinase"/>
</dbReference>
<dbReference type="PANTHER" id="PTHR10210">
    <property type="entry name" value="RIBOSE-PHOSPHATE DIPHOSPHOKINASE FAMILY MEMBER"/>
    <property type="match status" value="1"/>
</dbReference>
<evidence type="ECO:0000256" key="3">
    <source>
        <dbReference type="ARBA" id="ARBA00013247"/>
    </source>
</evidence>
<dbReference type="EMBL" id="MLAK01001293">
    <property type="protein sequence ID" value="OHS94731.1"/>
    <property type="molecule type" value="Genomic_DNA"/>
</dbReference>
<evidence type="ECO:0000256" key="8">
    <source>
        <dbReference type="ARBA" id="ARBA00022840"/>
    </source>
</evidence>
<evidence type="ECO:0000256" key="5">
    <source>
        <dbReference type="ARBA" id="ARBA00022727"/>
    </source>
</evidence>
<dbReference type="GO" id="GO:0005524">
    <property type="term" value="F:ATP binding"/>
    <property type="evidence" value="ECO:0007669"/>
    <property type="project" value="UniProtKB-KW"/>
</dbReference>
<dbReference type="Proteomes" id="UP000179807">
    <property type="component" value="Unassembled WGS sequence"/>
</dbReference>
<keyword evidence="7" id="KW-0418">Kinase</keyword>
<dbReference type="SUPFAM" id="SSF53271">
    <property type="entry name" value="PRTase-like"/>
    <property type="match status" value="2"/>
</dbReference>
<dbReference type="OrthoDB" id="9449045at2759"/>
<dbReference type="EC" id="2.7.6.1" evidence="3"/>
<reference evidence="11" key="1">
    <citation type="submission" date="2016-10" db="EMBL/GenBank/DDBJ databases">
        <authorList>
            <person name="Benchimol M."/>
            <person name="Almeida L.G."/>
            <person name="Vasconcelos A.T."/>
            <person name="Perreira-Neves A."/>
            <person name="Rosa I.A."/>
            <person name="Tasca T."/>
            <person name="Bogo M.R."/>
            <person name="de Souza W."/>
        </authorList>
    </citation>
    <scope>NUCLEOTIDE SEQUENCE [LARGE SCALE GENOMIC DNA]</scope>
    <source>
        <strain evidence="11">K</strain>
    </source>
</reference>
<keyword evidence="8" id="KW-0067">ATP-binding</keyword>
<evidence type="ECO:0000256" key="2">
    <source>
        <dbReference type="ARBA" id="ARBA00006478"/>
    </source>
</evidence>
<evidence type="ECO:0000256" key="7">
    <source>
        <dbReference type="ARBA" id="ARBA00022777"/>
    </source>
</evidence>
<dbReference type="InterPro" id="IPR029099">
    <property type="entry name" value="Pribosyltran_N"/>
</dbReference>
<dbReference type="GO" id="GO:0002189">
    <property type="term" value="C:ribose phosphate diphosphokinase complex"/>
    <property type="evidence" value="ECO:0007669"/>
    <property type="project" value="TreeGrafter"/>
</dbReference>
<dbReference type="Pfam" id="PF14572">
    <property type="entry name" value="Pribosyl_synth"/>
    <property type="match status" value="1"/>
</dbReference>
<dbReference type="Pfam" id="PF13793">
    <property type="entry name" value="Pribosyltran_N"/>
    <property type="match status" value="1"/>
</dbReference>
<dbReference type="GO" id="GO:0005737">
    <property type="term" value="C:cytoplasm"/>
    <property type="evidence" value="ECO:0007669"/>
    <property type="project" value="TreeGrafter"/>
</dbReference>
<dbReference type="GeneID" id="94830414"/>
<dbReference type="GO" id="GO:0006015">
    <property type="term" value="P:5-phosphoribose 1-diphosphate biosynthetic process"/>
    <property type="evidence" value="ECO:0007669"/>
    <property type="project" value="TreeGrafter"/>
</dbReference>
<feature type="domain" description="Ribose-phosphate pyrophosphokinase N-terminal" evidence="10">
    <location>
        <begin position="6"/>
        <end position="124"/>
    </location>
</feature>
<comment type="similarity">
    <text evidence="2">Belongs to the ribose-phosphate pyrophosphokinase family.</text>
</comment>
<dbReference type="GO" id="GO:0004749">
    <property type="term" value="F:ribose phosphate diphosphokinase activity"/>
    <property type="evidence" value="ECO:0007669"/>
    <property type="project" value="UniProtKB-EC"/>
</dbReference>
<evidence type="ECO:0000256" key="1">
    <source>
        <dbReference type="ARBA" id="ARBA00004996"/>
    </source>
</evidence>
<organism evidence="11 12">
    <name type="scientific">Tritrichomonas foetus</name>
    <dbReference type="NCBI Taxonomy" id="1144522"/>
    <lineage>
        <taxon>Eukaryota</taxon>
        <taxon>Metamonada</taxon>
        <taxon>Parabasalia</taxon>
        <taxon>Tritrichomonadida</taxon>
        <taxon>Tritrichomonadidae</taxon>
        <taxon>Tritrichomonas</taxon>
    </lineage>
</organism>
<dbReference type="SMART" id="SM01400">
    <property type="entry name" value="Pribosyltran_N"/>
    <property type="match status" value="1"/>
</dbReference>
<evidence type="ECO:0000313" key="12">
    <source>
        <dbReference type="Proteomes" id="UP000179807"/>
    </source>
</evidence>
<dbReference type="Gene3D" id="3.40.50.2020">
    <property type="match status" value="2"/>
</dbReference>
<evidence type="ECO:0000256" key="4">
    <source>
        <dbReference type="ARBA" id="ARBA00022679"/>
    </source>
</evidence>
<comment type="caution">
    <text evidence="11">The sequence shown here is derived from an EMBL/GenBank/DDBJ whole genome shotgun (WGS) entry which is preliminary data.</text>
</comment>